<feature type="compositionally biased region" description="Low complexity" evidence="1">
    <location>
        <begin position="61"/>
        <end position="88"/>
    </location>
</feature>
<evidence type="ECO:0000256" key="1">
    <source>
        <dbReference type="SAM" id="MobiDB-lite"/>
    </source>
</evidence>
<comment type="caution">
    <text evidence="2">The sequence shown here is derived from an EMBL/GenBank/DDBJ whole genome shotgun (WGS) entry which is preliminary data.</text>
</comment>
<feature type="compositionally biased region" description="Pro residues" evidence="1">
    <location>
        <begin position="276"/>
        <end position="286"/>
    </location>
</feature>
<feature type="region of interest" description="Disordered" evidence="1">
    <location>
        <begin position="265"/>
        <end position="294"/>
    </location>
</feature>
<dbReference type="Proteomes" id="UP000825890">
    <property type="component" value="Unassembled WGS sequence"/>
</dbReference>
<feature type="region of interest" description="Disordered" evidence="1">
    <location>
        <begin position="373"/>
        <end position="412"/>
    </location>
</feature>
<feature type="compositionally biased region" description="Polar residues" evidence="1">
    <location>
        <begin position="156"/>
        <end position="166"/>
    </location>
</feature>
<keyword evidence="3" id="KW-1185">Reference proteome</keyword>
<feature type="region of interest" description="Disordered" evidence="1">
    <location>
        <begin position="58"/>
        <end position="253"/>
    </location>
</feature>
<evidence type="ECO:0000313" key="3">
    <source>
        <dbReference type="Proteomes" id="UP000825890"/>
    </source>
</evidence>
<sequence>MHYETLTRCDLTGKLILNDQPASRLERVAAAVPATESPYSLDERDDMDWYFSGYEYEREQPQQQQQVQQQQPQRQYVQQQQQQYQYRPASHARTISSNEPPRIPYIYRDSSGFYQTGGIDSRSQTPLEAPRPVSPPLPPPPAYSESPGLWPPYRGPSNNTPNQTRPRTPLDRPDSSGSHRGLLRDFFGRSSSERSRITEASSPKDRNDDWLTSVKSKYERQFLLRRSKEEEDRPPTPPPKDLRPTPAERAAKLRRDREWALQKETSRVDFASSHRNPPPSPPPPKPQTKAKAHTKGEDFAHFLSHAMIDPFKSSKSHNNSKRRDSVDSDLSFVDADASQGRQRCFGCPYAAPVESLRQGLCEVCYQRRLEGIGDVQDDDDDHREEAGEDDNVSHSSSRSSSPSRPRKVNDERYMKISGSHTMRRVRRTWYHDPGNPFAFVDEENDGDGLLSTTPYGSSPAKTESSGFNLELRGHFNRSAAATDSSGFNFELENIAKQSSTPQSHFGEEDVIQEDFVRRQSSPDVGMERFGDSLALPLHAPKAQRTGTPALVRSHSLKEAASFASNPPPPEEGEYIPPRTFWKKSAPPKDVQGATVRAGDATVTNHYGWYDGILEEYHTDPEDEVLDNHIVNNRRHVA</sequence>
<feature type="compositionally biased region" description="Basic and acidic residues" evidence="1">
    <location>
        <begin position="182"/>
        <end position="209"/>
    </location>
</feature>
<protein>
    <submittedName>
        <fullName evidence="2">Uncharacterized protein</fullName>
    </submittedName>
</protein>
<dbReference type="GeneID" id="68298305"/>
<dbReference type="AlphaFoldDB" id="A0A9P3FMJ2"/>
<dbReference type="EMBL" id="BOLY01000009">
    <property type="protein sequence ID" value="GIZ49703.1"/>
    <property type="molecule type" value="Genomic_DNA"/>
</dbReference>
<organism evidence="2 3">
    <name type="scientific">Cercospora kikuchii</name>
    <dbReference type="NCBI Taxonomy" id="84275"/>
    <lineage>
        <taxon>Eukaryota</taxon>
        <taxon>Fungi</taxon>
        <taxon>Dikarya</taxon>
        <taxon>Ascomycota</taxon>
        <taxon>Pezizomycotina</taxon>
        <taxon>Dothideomycetes</taxon>
        <taxon>Dothideomycetidae</taxon>
        <taxon>Mycosphaerellales</taxon>
        <taxon>Mycosphaerellaceae</taxon>
        <taxon>Cercospora</taxon>
    </lineage>
</organism>
<dbReference type="RefSeq" id="XP_044664190.1">
    <property type="nucleotide sequence ID" value="XM_044808255.1"/>
</dbReference>
<feature type="compositionally biased region" description="Acidic residues" evidence="1">
    <location>
        <begin position="375"/>
        <end position="390"/>
    </location>
</feature>
<accession>A0A9P3FMJ2</accession>
<name>A0A9P3FMJ2_9PEZI</name>
<feature type="compositionally biased region" description="Low complexity" evidence="1">
    <location>
        <begin position="393"/>
        <end position="403"/>
    </location>
</feature>
<gene>
    <name evidence="2" type="ORF">CKM354_001273000</name>
</gene>
<dbReference type="OrthoDB" id="3647549at2759"/>
<feature type="compositionally biased region" description="Pro residues" evidence="1">
    <location>
        <begin position="132"/>
        <end position="142"/>
    </location>
</feature>
<feature type="compositionally biased region" description="Basic and acidic residues" evidence="1">
    <location>
        <begin position="216"/>
        <end position="234"/>
    </location>
</feature>
<reference evidence="2 3" key="1">
    <citation type="submission" date="2021-01" db="EMBL/GenBank/DDBJ databases">
        <title>Cercospora kikuchii MAFF 305040 whole genome shotgun sequence.</title>
        <authorList>
            <person name="Kashiwa T."/>
            <person name="Suzuki T."/>
        </authorList>
    </citation>
    <scope>NUCLEOTIDE SEQUENCE [LARGE SCALE GENOMIC DNA]</scope>
    <source>
        <strain evidence="2 3">MAFF 305040</strain>
    </source>
</reference>
<evidence type="ECO:0000313" key="2">
    <source>
        <dbReference type="EMBL" id="GIZ49703.1"/>
    </source>
</evidence>
<proteinExistence type="predicted"/>